<dbReference type="EMBL" id="LHPG02000012">
    <property type="protein sequence ID" value="PRW45233.1"/>
    <property type="molecule type" value="Genomic_DNA"/>
</dbReference>
<comment type="caution">
    <text evidence="8">The sequence shown here is derived from an EMBL/GenBank/DDBJ whole genome shotgun (WGS) entry which is preliminary data.</text>
</comment>
<feature type="compositionally biased region" description="Low complexity" evidence="5">
    <location>
        <begin position="702"/>
        <end position="716"/>
    </location>
</feature>
<keyword evidence="3" id="KW-0804">Transcription</keyword>
<keyword evidence="4" id="KW-0539">Nucleus</keyword>
<dbReference type="OrthoDB" id="496335at2759"/>
<gene>
    <name evidence="8" type="ORF">C2E21_6326</name>
</gene>
<feature type="region of interest" description="Disordered" evidence="5">
    <location>
        <begin position="251"/>
        <end position="270"/>
    </location>
</feature>
<feature type="region of interest" description="Disordered" evidence="5">
    <location>
        <begin position="1024"/>
        <end position="1051"/>
    </location>
</feature>
<protein>
    <submittedName>
        <fullName evidence="8">NLP1-like isoform X1</fullName>
    </submittedName>
</protein>
<evidence type="ECO:0000256" key="5">
    <source>
        <dbReference type="SAM" id="MobiDB-lite"/>
    </source>
</evidence>
<feature type="compositionally biased region" description="Low complexity" evidence="5">
    <location>
        <begin position="876"/>
        <end position="888"/>
    </location>
</feature>
<sequence>MLTKAMCASASACVPRSRAFVPSTSAPAARPRALPQAARRQRVVATAAAAQDVKYPAWDAIYNALTNAGVPSLTPEEAFDEVELGRAVLIDVRPPEDHEKAHPRGAINVPVFLVISSPSSPGEFGKWLACKANGVTPTKPNPELAAAVAAAAAGGKSVILMCEAGGTIEPSINFPTGKASRSLKAAWKVLTSSGLQASQVKHLAGGVFGYANSGLPMVGEYDGAGAGKTPAVAEAPSGQYFNNNEACTWGGHPKQPPEPGSTPEGAAMASGGDPLVPRLAAFISDFIAQLSSHRVGSLAQIWMPEKAADGSVELYTQGLPYSINGVGDLLALFRCISCKYKFATDPSKALQMGAVGRVFTSGEPEMSHNVQRYDQHVYLRAAEAQRCRVHSTLFMPLYDSQRRDTCVGVFEVVLTDPEPNFAGMVGWIVSCLSSEGLYTAEVDTASLANQGLGMGLVDAAADRDGVSALESGAPPRGAAANGRGVPERGSGGPAGGAGGAPTAHSGGGGPGGRDELTDLKQVAALPQAGRSPTGAASPPPQQEQKQGGGEGGSGSGAGSGQPPSQPQLLSGSAQQQHHQLLSQLGSGQLGSAGSLLAGLMQGSVHHSGADLPSGGAVGDAAAAVAAVPPAAVAAALQQVLQQGGSGMLPPQQLAALLGGGQGLPPLQLPVSTTPTMLTGLGTSPGMAGALRQQDVQPPPPGTQQQQQQQQQQQSPEGGPGSATLAQNGSMADMTAAAQQAGDDDEMDEETDDDQPFLRPAPGAAQKYGQGNRILTYDDLAAQFGYGLKEAAARLNICPTTLKRACRRLGVPRWPRREIARHKKAKQSTKPEGKGDGSKGEGAAGGGSQQQGGGAPGSGPGSGTIKGLSSGSGGSGPQQQKQQPQQQGAGPPPLLPGGPPGSQLVRPASSSLLTGLSGLEQLLPLQPQLGAASGGGLSPELAAALASTLTQQAMQHGAGPLGGLPPQLVGPVMQLLQQNQGAGALGAPPQPPLSWQAPAPHAAGLPPGLAGLPPLLPIPRGGLPAAGVAQRQRSPPPAPSLSNLGLPMRADSKLHSAGPVGSLDILAHADLEMSVGNGLSLGNGSPRLALSNLGGLSQLGLSGFDFGASLVGGAAPAATATGGAGGATGPMNGPAHSSGAVSKPREKQ</sequence>
<evidence type="ECO:0000259" key="6">
    <source>
        <dbReference type="PROSITE" id="PS50206"/>
    </source>
</evidence>
<feature type="compositionally biased region" description="Gly residues" evidence="5">
    <location>
        <begin position="839"/>
        <end position="875"/>
    </location>
</feature>
<dbReference type="Pfam" id="PF00581">
    <property type="entry name" value="Rhodanese"/>
    <property type="match status" value="1"/>
</dbReference>
<dbReference type="InterPro" id="IPR036873">
    <property type="entry name" value="Rhodanese-like_dom_sf"/>
</dbReference>
<dbReference type="Proteomes" id="UP000239899">
    <property type="component" value="Unassembled WGS sequence"/>
</dbReference>
<feature type="region of interest" description="Disordered" evidence="5">
    <location>
        <begin position="981"/>
        <end position="1007"/>
    </location>
</feature>
<dbReference type="SMART" id="SM00450">
    <property type="entry name" value="RHOD"/>
    <property type="match status" value="1"/>
</dbReference>
<dbReference type="SUPFAM" id="SSF52821">
    <property type="entry name" value="Rhodanese/Cell cycle control phosphatase"/>
    <property type="match status" value="1"/>
</dbReference>
<feature type="region of interest" description="Disordered" evidence="5">
    <location>
        <begin position="815"/>
        <end position="909"/>
    </location>
</feature>
<feature type="domain" description="Rhodanese" evidence="6">
    <location>
        <begin position="83"/>
        <end position="219"/>
    </location>
</feature>
<dbReference type="Gene3D" id="3.40.250.10">
    <property type="entry name" value="Rhodanese-like domain"/>
    <property type="match status" value="1"/>
</dbReference>
<name>A0A2P6TLR1_CHLSO</name>
<evidence type="ECO:0000313" key="9">
    <source>
        <dbReference type="Proteomes" id="UP000239899"/>
    </source>
</evidence>
<reference evidence="8 9" key="1">
    <citation type="journal article" date="2018" name="Plant J.">
        <title>Genome sequences of Chlorella sorokiniana UTEX 1602 and Micractinium conductrix SAG 241.80: implications to maltose excretion by a green alga.</title>
        <authorList>
            <person name="Arriola M.B."/>
            <person name="Velmurugan N."/>
            <person name="Zhang Y."/>
            <person name="Plunkett M.H."/>
            <person name="Hondzo H."/>
            <person name="Barney B.M."/>
        </authorList>
    </citation>
    <scope>NUCLEOTIDE SEQUENCE [LARGE SCALE GENOMIC DNA]</scope>
    <source>
        <strain evidence="9">UTEX 1602</strain>
    </source>
</reference>
<feature type="compositionally biased region" description="Acidic residues" evidence="5">
    <location>
        <begin position="741"/>
        <end position="754"/>
    </location>
</feature>
<dbReference type="InterPro" id="IPR001763">
    <property type="entry name" value="Rhodanese-like_dom"/>
</dbReference>
<feature type="compositionally biased region" description="Pro residues" evidence="5">
    <location>
        <begin position="889"/>
        <end position="898"/>
    </location>
</feature>
<dbReference type="CDD" id="cd00158">
    <property type="entry name" value="RHOD"/>
    <property type="match status" value="1"/>
</dbReference>
<proteinExistence type="predicted"/>
<feature type="compositionally biased region" description="Low complexity" evidence="5">
    <location>
        <begin position="900"/>
        <end position="909"/>
    </location>
</feature>
<dbReference type="AlphaFoldDB" id="A0A2P6TLR1"/>
<dbReference type="PANTHER" id="PTHR32002">
    <property type="entry name" value="PROTEIN NLP8"/>
    <property type="match status" value="1"/>
</dbReference>
<keyword evidence="9" id="KW-1185">Reference proteome</keyword>
<feature type="region of interest" description="Disordered" evidence="5">
    <location>
        <begin position="1114"/>
        <end position="1147"/>
    </location>
</feature>
<feature type="compositionally biased region" description="Low complexity" evidence="5">
    <location>
        <begin position="560"/>
        <end position="579"/>
    </location>
</feature>
<keyword evidence="1" id="KW-0805">Transcription regulation</keyword>
<feature type="compositionally biased region" description="Low complexity" evidence="5">
    <location>
        <begin position="472"/>
        <end position="484"/>
    </location>
</feature>
<dbReference type="PANTHER" id="PTHR32002:SF41">
    <property type="entry name" value="PROTEIN NLP8"/>
    <property type="match status" value="1"/>
</dbReference>
<dbReference type="InterPro" id="IPR003035">
    <property type="entry name" value="RWP-RK_dom"/>
</dbReference>
<dbReference type="PROSITE" id="PS50206">
    <property type="entry name" value="RHODANESE_3"/>
    <property type="match status" value="1"/>
</dbReference>
<feature type="region of interest" description="Disordered" evidence="5">
    <location>
        <begin position="666"/>
        <end position="766"/>
    </location>
</feature>
<organism evidence="8 9">
    <name type="scientific">Chlorella sorokiniana</name>
    <name type="common">Freshwater green alga</name>
    <dbReference type="NCBI Taxonomy" id="3076"/>
    <lineage>
        <taxon>Eukaryota</taxon>
        <taxon>Viridiplantae</taxon>
        <taxon>Chlorophyta</taxon>
        <taxon>core chlorophytes</taxon>
        <taxon>Trebouxiophyceae</taxon>
        <taxon>Chlorellales</taxon>
        <taxon>Chlorellaceae</taxon>
        <taxon>Chlorella clade</taxon>
        <taxon>Chlorella</taxon>
    </lineage>
</organism>
<evidence type="ECO:0000256" key="4">
    <source>
        <dbReference type="ARBA" id="ARBA00023242"/>
    </source>
</evidence>
<feature type="compositionally biased region" description="Gly residues" evidence="5">
    <location>
        <begin position="546"/>
        <end position="559"/>
    </location>
</feature>
<feature type="region of interest" description="Disordered" evidence="5">
    <location>
        <begin position="467"/>
        <end position="579"/>
    </location>
</feature>
<feature type="compositionally biased region" description="Low complexity" evidence="5">
    <location>
        <begin position="996"/>
        <end position="1007"/>
    </location>
</feature>
<feature type="domain" description="RWP-RK" evidence="7">
    <location>
        <begin position="760"/>
        <end position="843"/>
    </location>
</feature>
<dbReference type="Pfam" id="PF02042">
    <property type="entry name" value="RWP-RK"/>
    <property type="match status" value="1"/>
</dbReference>
<dbReference type="GO" id="GO:0003677">
    <property type="term" value="F:DNA binding"/>
    <property type="evidence" value="ECO:0007669"/>
    <property type="project" value="UniProtKB-KW"/>
</dbReference>
<evidence type="ECO:0000256" key="1">
    <source>
        <dbReference type="ARBA" id="ARBA00023015"/>
    </source>
</evidence>
<keyword evidence="2" id="KW-0238">DNA-binding</keyword>
<feature type="compositionally biased region" description="Gly residues" evidence="5">
    <location>
        <begin position="489"/>
        <end position="511"/>
    </location>
</feature>
<evidence type="ECO:0000256" key="2">
    <source>
        <dbReference type="ARBA" id="ARBA00023125"/>
    </source>
</evidence>
<dbReference type="GO" id="GO:0003700">
    <property type="term" value="F:DNA-binding transcription factor activity"/>
    <property type="evidence" value="ECO:0007669"/>
    <property type="project" value="InterPro"/>
</dbReference>
<accession>A0A2P6TLR1</accession>
<dbReference type="STRING" id="3076.A0A2P6TLR1"/>
<evidence type="ECO:0000313" key="8">
    <source>
        <dbReference type="EMBL" id="PRW45233.1"/>
    </source>
</evidence>
<evidence type="ECO:0000259" key="7">
    <source>
        <dbReference type="PROSITE" id="PS51519"/>
    </source>
</evidence>
<dbReference type="InterPro" id="IPR045012">
    <property type="entry name" value="NLP"/>
</dbReference>
<evidence type="ECO:0000256" key="3">
    <source>
        <dbReference type="ARBA" id="ARBA00023163"/>
    </source>
</evidence>
<feature type="compositionally biased region" description="Basic and acidic residues" evidence="5">
    <location>
        <begin position="828"/>
        <end position="838"/>
    </location>
</feature>
<dbReference type="PROSITE" id="PS51519">
    <property type="entry name" value="RWP_RK"/>
    <property type="match status" value="1"/>
</dbReference>